<feature type="binding site" evidence="9">
    <location>
        <position position="133"/>
    </location>
    <ligand>
        <name>Mn(2+)</name>
        <dbReference type="ChEBI" id="CHEBI:29035"/>
    </ligand>
</feature>
<dbReference type="InterPro" id="IPR003821">
    <property type="entry name" value="DXP_reductoisomerase"/>
</dbReference>
<comment type="cofactor">
    <cofactor evidence="9">
        <name>Mg(2+)</name>
        <dbReference type="ChEBI" id="CHEBI:18420"/>
    </cofactor>
    <cofactor evidence="9">
        <name>Mn(2+)</name>
        <dbReference type="ChEBI" id="CHEBI:29035"/>
    </cofactor>
</comment>
<dbReference type="UniPathway" id="UPA00056">
    <property type="reaction ID" value="UER00092"/>
</dbReference>
<dbReference type="InterPro" id="IPR013512">
    <property type="entry name" value="DXP_reductoisomerase_N"/>
</dbReference>
<feature type="domain" description="1-deoxy-D-xylulose 5-phosphate reductoisomerase N-terminal" evidence="10">
    <location>
        <begin position="1"/>
        <end position="121"/>
    </location>
</feature>
<evidence type="ECO:0000259" key="12">
    <source>
        <dbReference type="Pfam" id="PF13288"/>
    </source>
</evidence>
<dbReference type="GO" id="GO:0070402">
    <property type="term" value="F:NADPH binding"/>
    <property type="evidence" value="ECO:0007669"/>
    <property type="project" value="InterPro"/>
</dbReference>
<evidence type="ECO:0000256" key="1">
    <source>
        <dbReference type="ARBA" id="ARBA00005094"/>
    </source>
</evidence>
<proteinExistence type="inferred from homology"/>
<dbReference type="Pfam" id="PF13288">
    <property type="entry name" value="DXPR_C"/>
    <property type="match status" value="1"/>
</dbReference>
<dbReference type="OrthoDB" id="9806546at2"/>
<evidence type="ECO:0000256" key="4">
    <source>
        <dbReference type="ARBA" id="ARBA00022857"/>
    </source>
</evidence>
<evidence type="ECO:0000256" key="3">
    <source>
        <dbReference type="ARBA" id="ARBA00022723"/>
    </source>
</evidence>
<feature type="binding site" evidence="9">
    <location>
        <position position="201"/>
    </location>
    <ligand>
        <name>1-deoxy-D-xylulose 5-phosphate</name>
        <dbReference type="ChEBI" id="CHEBI:57792"/>
    </ligand>
</feature>
<dbReference type="PANTHER" id="PTHR30525">
    <property type="entry name" value="1-DEOXY-D-XYLULOSE 5-PHOSPHATE REDUCTOISOMERASE"/>
    <property type="match status" value="1"/>
</dbReference>
<dbReference type="GO" id="GO:0016853">
    <property type="term" value="F:isomerase activity"/>
    <property type="evidence" value="ECO:0007669"/>
    <property type="project" value="UniProtKB-KW"/>
</dbReference>
<feature type="binding site" evidence="9">
    <location>
        <position position="31"/>
    </location>
    <ligand>
        <name>NADPH</name>
        <dbReference type="ChEBI" id="CHEBI:57783"/>
    </ligand>
</feature>
<organism evidence="13 14">
    <name type="scientific">Helicobacter canis</name>
    <dbReference type="NCBI Taxonomy" id="29419"/>
    <lineage>
        <taxon>Bacteria</taxon>
        <taxon>Pseudomonadati</taxon>
        <taxon>Campylobacterota</taxon>
        <taxon>Epsilonproteobacteria</taxon>
        <taxon>Campylobacterales</taxon>
        <taxon>Helicobacteraceae</taxon>
        <taxon>Helicobacter</taxon>
    </lineage>
</organism>
<comment type="catalytic activity">
    <reaction evidence="8">
        <text>2-C-methyl-D-erythritol 4-phosphate + NADP(+) = 1-deoxy-D-xylulose 5-phosphate + NADPH + H(+)</text>
        <dbReference type="Rhea" id="RHEA:13717"/>
        <dbReference type="ChEBI" id="CHEBI:15378"/>
        <dbReference type="ChEBI" id="CHEBI:57783"/>
        <dbReference type="ChEBI" id="CHEBI:57792"/>
        <dbReference type="ChEBI" id="CHEBI:58262"/>
        <dbReference type="ChEBI" id="CHEBI:58349"/>
        <dbReference type="EC" id="1.1.1.267"/>
    </reaction>
    <physiologicalReaction direction="right-to-left" evidence="8">
        <dbReference type="Rhea" id="RHEA:13719"/>
    </physiologicalReaction>
</comment>
<dbReference type="InterPro" id="IPR013644">
    <property type="entry name" value="DXP_reductoisomerase_C"/>
</dbReference>
<accession>A0A377J5Z5</accession>
<evidence type="ECO:0000256" key="5">
    <source>
        <dbReference type="ARBA" id="ARBA00023002"/>
    </source>
</evidence>
<dbReference type="Pfam" id="PF08436">
    <property type="entry name" value="DXP_redisom_C"/>
    <property type="match status" value="1"/>
</dbReference>
<feature type="binding site" evidence="9">
    <location>
        <position position="113"/>
    </location>
    <ligand>
        <name>NADPH</name>
        <dbReference type="ChEBI" id="CHEBI:57783"/>
    </ligand>
</feature>
<dbReference type="PANTHER" id="PTHR30525:SF0">
    <property type="entry name" value="1-DEOXY-D-XYLULOSE 5-PHOSPHATE REDUCTOISOMERASE, CHLOROPLASTIC"/>
    <property type="match status" value="1"/>
</dbReference>
<feature type="binding site" evidence="9">
    <location>
        <position position="7"/>
    </location>
    <ligand>
        <name>NADPH</name>
        <dbReference type="ChEBI" id="CHEBI:57783"/>
    </ligand>
</feature>
<dbReference type="Gene3D" id="1.10.1740.10">
    <property type="match status" value="1"/>
</dbReference>
<feature type="domain" description="DXP reductoisomerase C-terminal" evidence="12">
    <location>
        <begin position="240"/>
        <end position="357"/>
    </location>
</feature>
<dbReference type="Pfam" id="PF02670">
    <property type="entry name" value="DXP_reductoisom"/>
    <property type="match status" value="1"/>
</dbReference>
<evidence type="ECO:0000256" key="9">
    <source>
        <dbReference type="HAMAP-Rule" id="MF_00183"/>
    </source>
</evidence>
<feature type="binding site" evidence="9">
    <location>
        <position position="8"/>
    </location>
    <ligand>
        <name>NADPH</name>
        <dbReference type="ChEBI" id="CHEBI:57783"/>
    </ligand>
</feature>
<feature type="binding site" evidence="9">
    <location>
        <position position="192"/>
    </location>
    <ligand>
        <name>1-deoxy-D-xylulose 5-phosphate</name>
        <dbReference type="ChEBI" id="CHEBI:57792"/>
    </ligand>
</feature>
<dbReference type="RefSeq" id="WP_115011915.1">
    <property type="nucleotide sequence ID" value="NZ_UGHV01000001.1"/>
</dbReference>
<keyword evidence="5 9" id="KW-0560">Oxidoreductase</keyword>
<feature type="binding site" evidence="9">
    <location>
        <position position="185"/>
    </location>
    <ligand>
        <name>NADPH</name>
        <dbReference type="ChEBI" id="CHEBI:57783"/>
    </ligand>
</feature>
<dbReference type="SUPFAM" id="SSF69055">
    <property type="entry name" value="1-deoxy-D-xylulose-5-phosphate reductoisomerase, C-terminal domain"/>
    <property type="match status" value="1"/>
</dbReference>
<evidence type="ECO:0000256" key="6">
    <source>
        <dbReference type="ARBA" id="ARBA00023211"/>
    </source>
</evidence>
<dbReference type="InterPro" id="IPR036291">
    <property type="entry name" value="NAD(P)-bd_dom_sf"/>
</dbReference>
<dbReference type="PIRSF" id="PIRSF006205">
    <property type="entry name" value="Dxp_reductismrs"/>
    <property type="match status" value="1"/>
</dbReference>
<feature type="binding site" evidence="9">
    <location>
        <position position="32"/>
    </location>
    <ligand>
        <name>NADPH</name>
        <dbReference type="ChEBI" id="CHEBI:57783"/>
    </ligand>
</feature>
<feature type="binding site" evidence="9">
    <location>
        <position position="134"/>
    </location>
    <ligand>
        <name>1-deoxy-D-xylulose 5-phosphate</name>
        <dbReference type="ChEBI" id="CHEBI:57792"/>
    </ligand>
</feature>
<feature type="binding site" evidence="9">
    <location>
        <position position="33"/>
    </location>
    <ligand>
        <name>NADPH</name>
        <dbReference type="ChEBI" id="CHEBI:57783"/>
    </ligand>
</feature>
<dbReference type="AlphaFoldDB" id="A0A377J5Z5"/>
<dbReference type="GO" id="GO:0030604">
    <property type="term" value="F:1-deoxy-D-xylulose-5-phosphate reductoisomerase activity"/>
    <property type="evidence" value="ECO:0007669"/>
    <property type="project" value="UniProtKB-UniRule"/>
</dbReference>
<dbReference type="EC" id="1.1.1.267" evidence="9"/>
<dbReference type="GO" id="GO:0030145">
    <property type="term" value="F:manganese ion binding"/>
    <property type="evidence" value="ECO:0007669"/>
    <property type="project" value="TreeGrafter"/>
</dbReference>
<evidence type="ECO:0000256" key="7">
    <source>
        <dbReference type="ARBA" id="ARBA00023229"/>
    </source>
</evidence>
<gene>
    <name evidence="9 13" type="primary">dxr</name>
    <name evidence="13" type="ORF">NCTC12410_01529</name>
</gene>
<dbReference type="EMBL" id="UGHV01000001">
    <property type="protein sequence ID" value="STO97694.1"/>
    <property type="molecule type" value="Genomic_DNA"/>
</dbReference>
<feature type="binding site" evidence="9">
    <location>
        <position position="197"/>
    </location>
    <ligand>
        <name>1-deoxy-D-xylulose 5-phosphate</name>
        <dbReference type="ChEBI" id="CHEBI:57792"/>
    </ligand>
</feature>
<feature type="binding site" evidence="9">
    <location>
        <position position="201"/>
    </location>
    <ligand>
        <name>Mn(2+)</name>
        <dbReference type="ChEBI" id="CHEBI:29035"/>
    </ligand>
</feature>
<dbReference type="SUPFAM" id="SSF55347">
    <property type="entry name" value="Glyceraldehyde-3-phosphate dehydrogenase-like, C-terminal domain"/>
    <property type="match status" value="1"/>
</dbReference>
<keyword evidence="7 9" id="KW-0414">Isoprene biosynthesis</keyword>
<name>A0A377J5Z5_9HELI</name>
<sequence length="368" mass="40280">MIVLGSTGSIGVAALEIASTFSREVEALAAGRNISLLNQQIATYRPKFVAIADERDLGGLEARGARVFVGGDGICEMLEIASSSLVINAIVGFAGLKPSLHTQYCKKTLALANKESLVAGGWLLDTKAITPIDSEHFGLWYLHTNRAIRRLVITASGGAFRDTPIHAIKEQTKSSALKHPNWQMGQKITIDSASMMNKIFEILEAYWLFGYKEIEAFIERSSSVHALIEFIDGSTTAHFALPDMHLPIAYAIDPIRAAATAIIPPMDLSQILSIRFDPIELDRYPLYGLKDMLLEDPKLGVIVNASNEQAIAHFLQDRIKFGALSEIVEQALSVFAPSLTELDSYHAIASLDAQVRAWCDELIQSRIS</sequence>
<dbReference type="NCBIfam" id="TIGR00243">
    <property type="entry name" value="Dxr"/>
    <property type="match status" value="1"/>
</dbReference>
<evidence type="ECO:0000259" key="10">
    <source>
        <dbReference type="Pfam" id="PF02670"/>
    </source>
</evidence>
<feature type="binding site" evidence="9">
    <location>
        <position position="115"/>
    </location>
    <ligand>
        <name>NADPH</name>
        <dbReference type="ChEBI" id="CHEBI:57783"/>
    </ligand>
</feature>
<comment type="pathway">
    <text evidence="1 9">Isoprenoid biosynthesis; isopentenyl diphosphate biosynthesis via DXP pathway; isopentenyl diphosphate from 1-deoxy-D-xylulose 5-phosphate: step 1/6.</text>
</comment>
<dbReference type="InterPro" id="IPR036169">
    <property type="entry name" value="DXPR_C_sf"/>
</dbReference>
<protein>
    <recommendedName>
        <fullName evidence="9">1-deoxy-D-xylulose 5-phosphate reductoisomerase</fullName>
        <shortName evidence="9">DXP reductoisomerase</shortName>
        <ecNumber evidence="9">1.1.1.267</ecNumber>
    </recommendedName>
    <alternativeName>
        <fullName evidence="9">1-deoxyxylulose-5-phosphate reductoisomerase</fullName>
    </alternativeName>
    <alternativeName>
        <fullName evidence="9">2-C-methyl-D-erythritol 4-phosphate synthase</fullName>
    </alternativeName>
</protein>
<keyword evidence="9" id="KW-0460">Magnesium</keyword>
<keyword evidence="13" id="KW-0413">Isomerase</keyword>
<evidence type="ECO:0000259" key="11">
    <source>
        <dbReference type="Pfam" id="PF08436"/>
    </source>
</evidence>
<feature type="binding site" evidence="9">
    <location>
        <position position="156"/>
    </location>
    <ligand>
        <name>1-deoxy-D-xylulose 5-phosphate</name>
        <dbReference type="ChEBI" id="CHEBI:57792"/>
    </ligand>
</feature>
<dbReference type="InterPro" id="IPR026877">
    <property type="entry name" value="DXPR_C"/>
</dbReference>
<keyword evidence="4 9" id="KW-0521">NADP</keyword>
<feature type="binding site" evidence="9">
    <location>
        <position position="198"/>
    </location>
    <ligand>
        <name>1-deoxy-D-xylulose 5-phosphate</name>
        <dbReference type="ChEBI" id="CHEBI:57792"/>
    </ligand>
</feature>
<evidence type="ECO:0000256" key="2">
    <source>
        <dbReference type="ARBA" id="ARBA00006825"/>
    </source>
</evidence>
<dbReference type="Gene3D" id="3.40.50.720">
    <property type="entry name" value="NAD(P)-binding Rossmann-like Domain"/>
    <property type="match status" value="1"/>
</dbReference>
<keyword evidence="6 9" id="KW-0464">Manganese</keyword>
<comment type="similarity">
    <text evidence="2 9">Belongs to the DXR family.</text>
</comment>
<feature type="binding site" evidence="9">
    <location>
        <position position="10"/>
    </location>
    <ligand>
        <name>NADPH</name>
        <dbReference type="ChEBI" id="CHEBI:57783"/>
    </ligand>
</feature>
<dbReference type="GO" id="GO:0051484">
    <property type="term" value="P:isopentenyl diphosphate biosynthetic process, methylerythritol 4-phosphate pathway involved in terpenoid biosynthetic process"/>
    <property type="evidence" value="ECO:0007669"/>
    <property type="project" value="TreeGrafter"/>
</dbReference>
<evidence type="ECO:0000256" key="8">
    <source>
        <dbReference type="ARBA" id="ARBA00048543"/>
    </source>
</evidence>
<evidence type="ECO:0000313" key="13">
    <source>
        <dbReference type="EMBL" id="STO97694.1"/>
    </source>
</evidence>
<comment type="function">
    <text evidence="9">Catalyzes the NADPH-dependent rearrangement and reduction of 1-deoxy-D-xylulose-5-phosphate (DXP) to 2-C-methyl-D-erythritol 4-phosphate (MEP).</text>
</comment>
<dbReference type="SUPFAM" id="SSF51735">
    <property type="entry name" value="NAD(P)-binding Rossmann-fold domains"/>
    <property type="match status" value="1"/>
</dbReference>
<feature type="domain" description="1-deoxy-D-xylulose 5-phosphate reductoisomerase C-terminal" evidence="11">
    <location>
        <begin position="129"/>
        <end position="209"/>
    </location>
</feature>
<feature type="binding site" evidence="9">
    <location>
        <position position="135"/>
    </location>
    <ligand>
        <name>Mn(2+)</name>
        <dbReference type="ChEBI" id="CHEBI:29035"/>
    </ligand>
</feature>
<feature type="binding site" evidence="9">
    <location>
        <position position="9"/>
    </location>
    <ligand>
        <name>NADPH</name>
        <dbReference type="ChEBI" id="CHEBI:57783"/>
    </ligand>
</feature>
<reference evidence="13 14" key="1">
    <citation type="submission" date="2018-06" db="EMBL/GenBank/DDBJ databases">
        <authorList>
            <consortium name="Pathogen Informatics"/>
            <person name="Doyle S."/>
        </authorList>
    </citation>
    <scope>NUCLEOTIDE SEQUENCE [LARGE SCALE GENOMIC DNA]</scope>
    <source>
        <strain evidence="13 14">NCTC12410</strain>
    </source>
</reference>
<evidence type="ECO:0000313" key="14">
    <source>
        <dbReference type="Proteomes" id="UP000254841"/>
    </source>
</evidence>
<keyword evidence="3 9" id="KW-0479">Metal-binding</keyword>
<feature type="binding site" evidence="9">
    <location>
        <position position="179"/>
    </location>
    <ligand>
        <name>1-deoxy-D-xylulose 5-phosphate</name>
        <dbReference type="ChEBI" id="CHEBI:57792"/>
    </ligand>
</feature>
<dbReference type="HAMAP" id="MF_00183">
    <property type="entry name" value="DXP_reductoisom"/>
    <property type="match status" value="1"/>
</dbReference>
<dbReference type="Proteomes" id="UP000254841">
    <property type="component" value="Unassembled WGS sequence"/>
</dbReference>
<feature type="binding site" evidence="9">
    <location>
        <position position="114"/>
    </location>
    <ligand>
        <name>1-deoxy-D-xylulose 5-phosphate</name>
        <dbReference type="ChEBI" id="CHEBI:57792"/>
    </ligand>
</feature>
<feature type="binding site" evidence="9">
    <location>
        <position position="135"/>
    </location>
    <ligand>
        <name>1-deoxy-D-xylulose 5-phosphate</name>
        <dbReference type="ChEBI" id="CHEBI:57792"/>
    </ligand>
</feature>